<gene>
    <name evidence="1" type="ORF">RI129_001503</name>
</gene>
<sequence length="129" mass="15216">MAEVCDVSIFTVSERLKKIGKVKKLEKWIPHDLNERQKFTRFEICSSQSLRNKKDPLLDRIVTSDGKWIMYDKIKRCGQWLTIDDPPKHFPKAKIAQKKVMLTVWYIPISATLDTSAKRDVWTQRPPWT</sequence>
<dbReference type="Gene3D" id="3.30.420.10">
    <property type="entry name" value="Ribonuclease H-like superfamily/Ribonuclease H"/>
    <property type="match status" value="1"/>
</dbReference>
<dbReference type="PANTHER" id="PTHR46060:SF2">
    <property type="entry name" value="HISTONE-LYSINE N-METHYLTRANSFERASE SETMAR"/>
    <property type="match status" value="1"/>
</dbReference>
<dbReference type="Proteomes" id="UP001329430">
    <property type="component" value="Chromosome 1"/>
</dbReference>
<dbReference type="InterPro" id="IPR001888">
    <property type="entry name" value="Transposase_1"/>
</dbReference>
<dbReference type="GO" id="GO:0000793">
    <property type="term" value="C:condensed chromosome"/>
    <property type="evidence" value="ECO:0007669"/>
    <property type="project" value="TreeGrafter"/>
</dbReference>
<comment type="caution">
    <text evidence="1">The sequence shown here is derived from an EMBL/GenBank/DDBJ whole genome shotgun (WGS) entry which is preliminary data.</text>
</comment>
<dbReference type="InterPro" id="IPR052709">
    <property type="entry name" value="Transposase-MT_Hybrid"/>
</dbReference>
<dbReference type="GO" id="GO:0046975">
    <property type="term" value="F:histone H3K36 methyltransferase activity"/>
    <property type="evidence" value="ECO:0007669"/>
    <property type="project" value="TreeGrafter"/>
</dbReference>
<dbReference type="GO" id="GO:0031297">
    <property type="term" value="P:replication fork processing"/>
    <property type="evidence" value="ECO:0007669"/>
    <property type="project" value="TreeGrafter"/>
</dbReference>
<keyword evidence="2" id="KW-1185">Reference proteome</keyword>
<dbReference type="GO" id="GO:0042800">
    <property type="term" value="F:histone H3K4 methyltransferase activity"/>
    <property type="evidence" value="ECO:0007669"/>
    <property type="project" value="TreeGrafter"/>
</dbReference>
<dbReference type="GO" id="GO:0003697">
    <property type="term" value="F:single-stranded DNA binding"/>
    <property type="evidence" value="ECO:0007669"/>
    <property type="project" value="TreeGrafter"/>
</dbReference>
<dbReference type="GO" id="GO:0003690">
    <property type="term" value="F:double-stranded DNA binding"/>
    <property type="evidence" value="ECO:0007669"/>
    <property type="project" value="TreeGrafter"/>
</dbReference>
<dbReference type="InterPro" id="IPR036397">
    <property type="entry name" value="RNaseH_sf"/>
</dbReference>
<dbReference type="GO" id="GO:0000014">
    <property type="term" value="F:single-stranded DNA endodeoxyribonuclease activity"/>
    <property type="evidence" value="ECO:0007669"/>
    <property type="project" value="TreeGrafter"/>
</dbReference>
<dbReference type="GO" id="GO:0044547">
    <property type="term" value="F:DNA topoisomerase binding"/>
    <property type="evidence" value="ECO:0007669"/>
    <property type="project" value="TreeGrafter"/>
</dbReference>
<evidence type="ECO:0008006" key="3">
    <source>
        <dbReference type="Google" id="ProtNLM"/>
    </source>
</evidence>
<dbReference type="EMBL" id="JAVRBK010000001">
    <property type="protein sequence ID" value="KAK5650474.1"/>
    <property type="molecule type" value="Genomic_DNA"/>
</dbReference>
<evidence type="ECO:0000313" key="2">
    <source>
        <dbReference type="Proteomes" id="UP001329430"/>
    </source>
</evidence>
<dbReference type="Pfam" id="PF01359">
    <property type="entry name" value="Transposase_1"/>
    <property type="match status" value="1"/>
</dbReference>
<dbReference type="AlphaFoldDB" id="A0AAN7VVP5"/>
<name>A0AAN7VVP5_9COLE</name>
<dbReference type="GO" id="GO:0015074">
    <property type="term" value="P:DNA integration"/>
    <property type="evidence" value="ECO:0007669"/>
    <property type="project" value="TreeGrafter"/>
</dbReference>
<dbReference type="GO" id="GO:0035861">
    <property type="term" value="C:site of double-strand break"/>
    <property type="evidence" value="ECO:0007669"/>
    <property type="project" value="TreeGrafter"/>
</dbReference>
<protein>
    <recommendedName>
        <fullName evidence="3">Transposase</fullName>
    </recommendedName>
</protein>
<organism evidence="1 2">
    <name type="scientific">Pyrocoelia pectoralis</name>
    <dbReference type="NCBI Taxonomy" id="417401"/>
    <lineage>
        <taxon>Eukaryota</taxon>
        <taxon>Metazoa</taxon>
        <taxon>Ecdysozoa</taxon>
        <taxon>Arthropoda</taxon>
        <taxon>Hexapoda</taxon>
        <taxon>Insecta</taxon>
        <taxon>Pterygota</taxon>
        <taxon>Neoptera</taxon>
        <taxon>Endopterygota</taxon>
        <taxon>Coleoptera</taxon>
        <taxon>Polyphaga</taxon>
        <taxon>Elateriformia</taxon>
        <taxon>Elateroidea</taxon>
        <taxon>Lampyridae</taxon>
        <taxon>Lampyrinae</taxon>
        <taxon>Pyrocoelia</taxon>
    </lineage>
</organism>
<dbReference type="GO" id="GO:0006303">
    <property type="term" value="P:double-strand break repair via nonhomologous end joining"/>
    <property type="evidence" value="ECO:0007669"/>
    <property type="project" value="TreeGrafter"/>
</dbReference>
<dbReference type="GO" id="GO:0005634">
    <property type="term" value="C:nucleus"/>
    <property type="evidence" value="ECO:0007669"/>
    <property type="project" value="TreeGrafter"/>
</dbReference>
<dbReference type="PANTHER" id="PTHR46060">
    <property type="entry name" value="MARINER MOS1 TRANSPOSASE-LIKE PROTEIN"/>
    <property type="match status" value="1"/>
</dbReference>
<dbReference type="GO" id="GO:0000729">
    <property type="term" value="P:DNA double-strand break processing"/>
    <property type="evidence" value="ECO:0007669"/>
    <property type="project" value="TreeGrafter"/>
</dbReference>
<evidence type="ECO:0000313" key="1">
    <source>
        <dbReference type="EMBL" id="KAK5650474.1"/>
    </source>
</evidence>
<reference evidence="1 2" key="1">
    <citation type="journal article" date="2024" name="Insects">
        <title>An Improved Chromosome-Level Genome Assembly of the Firefly Pyrocoelia pectoralis.</title>
        <authorList>
            <person name="Fu X."/>
            <person name="Meyer-Rochow V.B."/>
            <person name="Ballantyne L."/>
            <person name="Zhu X."/>
        </authorList>
    </citation>
    <scope>NUCLEOTIDE SEQUENCE [LARGE SCALE GENOMIC DNA]</scope>
    <source>
        <strain evidence="1">XCY_ONT2</strain>
    </source>
</reference>
<accession>A0AAN7VVP5</accession>
<proteinExistence type="predicted"/>
<dbReference type="GO" id="GO:0044774">
    <property type="term" value="P:mitotic DNA integrity checkpoint signaling"/>
    <property type="evidence" value="ECO:0007669"/>
    <property type="project" value="TreeGrafter"/>
</dbReference>